<dbReference type="SUPFAM" id="SSF55785">
    <property type="entry name" value="PYP-like sensor domain (PAS domain)"/>
    <property type="match status" value="1"/>
</dbReference>
<keyword evidence="1" id="KW-0285">Flavoprotein</keyword>
<dbReference type="Gene3D" id="3.30.450.20">
    <property type="entry name" value="PAS domain"/>
    <property type="match status" value="1"/>
</dbReference>
<organism evidence="5 6">
    <name type="scientific">Flavobacterium tiangeerense</name>
    <dbReference type="NCBI Taxonomy" id="459471"/>
    <lineage>
        <taxon>Bacteria</taxon>
        <taxon>Pseudomonadati</taxon>
        <taxon>Bacteroidota</taxon>
        <taxon>Flavobacteriia</taxon>
        <taxon>Flavobacteriales</taxon>
        <taxon>Flavobacteriaceae</taxon>
        <taxon>Flavobacterium</taxon>
    </lineage>
</organism>
<sequence length="178" mass="20551">MTNNVNIMSNLSQYDAAFSRFYSCMRIKTLPLYSFDFHHEYTKVLQNTFIDTARIKVLATKNKWKNTDWDLQSILRDDVVIVTDVNLKIVFASHNLIKMNGYVEEEVLGKSPKIFQGEVTNRITSSEIKKAIDAQEAFENVVMNYKKNGEVYACLIKGYPLFNNKGELSHYIAFERAA</sequence>
<keyword evidence="3" id="KW-0157">Chromophore</keyword>
<dbReference type="EMBL" id="VLKO01000003">
    <property type="protein sequence ID" value="TWI01375.1"/>
    <property type="molecule type" value="Genomic_DNA"/>
</dbReference>
<dbReference type="NCBIfam" id="TIGR00229">
    <property type="entry name" value="sensory_box"/>
    <property type="match status" value="1"/>
</dbReference>
<reference evidence="5 6" key="1">
    <citation type="journal article" date="2015" name="Stand. Genomic Sci.">
        <title>Genomic Encyclopedia of Bacterial and Archaeal Type Strains, Phase III: the genomes of soil and plant-associated and newly described type strains.</title>
        <authorList>
            <person name="Whitman W.B."/>
            <person name="Woyke T."/>
            <person name="Klenk H.P."/>
            <person name="Zhou Y."/>
            <person name="Lilburn T.G."/>
            <person name="Beck B.J."/>
            <person name="De Vos P."/>
            <person name="Vandamme P."/>
            <person name="Eisen J.A."/>
            <person name="Garrity G."/>
            <person name="Hugenholtz P."/>
            <person name="Kyrpides N.C."/>
        </authorList>
    </citation>
    <scope>NUCLEOTIDE SEQUENCE [LARGE SCALE GENOMIC DNA]</scope>
    <source>
        <strain evidence="5 6">CGMCC 1.6847</strain>
    </source>
</reference>
<gene>
    <name evidence="5" type="ORF">IQ05_00956</name>
</gene>
<evidence type="ECO:0000259" key="4">
    <source>
        <dbReference type="PROSITE" id="PS50112"/>
    </source>
</evidence>
<accession>A0ABY3FLP6</accession>
<dbReference type="Pfam" id="PF13426">
    <property type="entry name" value="PAS_9"/>
    <property type="match status" value="1"/>
</dbReference>
<dbReference type="PANTHER" id="PTHR47429:SF2">
    <property type="entry name" value="PROTEIN TWIN LOV 1"/>
    <property type="match status" value="1"/>
</dbReference>
<proteinExistence type="predicted"/>
<name>A0ABY3FLP6_9FLAO</name>
<protein>
    <submittedName>
        <fullName evidence="5">PAS domain S-box-containing protein</fullName>
    </submittedName>
</protein>
<comment type="caution">
    <text evidence="5">The sequence shown here is derived from an EMBL/GenBank/DDBJ whole genome shotgun (WGS) entry which is preliminary data.</text>
</comment>
<feature type="domain" description="PAS" evidence="4">
    <location>
        <begin position="67"/>
        <end position="135"/>
    </location>
</feature>
<dbReference type="PANTHER" id="PTHR47429">
    <property type="entry name" value="PROTEIN TWIN LOV 1"/>
    <property type="match status" value="1"/>
</dbReference>
<dbReference type="PROSITE" id="PS50112">
    <property type="entry name" value="PAS"/>
    <property type="match status" value="1"/>
</dbReference>
<dbReference type="Proteomes" id="UP000317519">
    <property type="component" value="Unassembled WGS sequence"/>
</dbReference>
<dbReference type="InterPro" id="IPR035965">
    <property type="entry name" value="PAS-like_dom_sf"/>
</dbReference>
<evidence type="ECO:0000313" key="6">
    <source>
        <dbReference type="Proteomes" id="UP000317519"/>
    </source>
</evidence>
<evidence type="ECO:0000256" key="2">
    <source>
        <dbReference type="ARBA" id="ARBA00022643"/>
    </source>
</evidence>
<evidence type="ECO:0000256" key="1">
    <source>
        <dbReference type="ARBA" id="ARBA00022630"/>
    </source>
</evidence>
<dbReference type="InterPro" id="IPR000014">
    <property type="entry name" value="PAS"/>
</dbReference>
<evidence type="ECO:0000256" key="3">
    <source>
        <dbReference type="ARBA" id="ARBA00022991"/>
    </source>
</evidence>
<dbReference type="CDD" id="cd00130">
    <property type="entry name" value="PAS"/>
    <property type="match status" value="1"/>
</dbReference>
<keyword evidence="2" id="KW-0288">FMN</keyword>
<evidence type="ECO:0000313" key="5">
    <source>
        <dbReference type="EMBL" id="TWI01375.1"/>
    </source>
</evidence>
<keyword evidence="6" id="KW-1185">Reference proteome</keyword>